<organism evidence="2 3">
    <name type="scientific">Primorskyibacter flagellatus</name>
    <dbReference type="NCBI Taxonomy" id="1387277"/>
    <lineage>
        <taxon>Bacteria</taxon>
        <taxon>Pseudomonadati</taxon>
        <taxon>Pseudomonadota</taxon>
        <taxon>Alphaproteobacteria</taxon>
        <taxon>Rhodobacterales</taxon>
        <taxon>Roseobacteraceae</taxon>
        <taxon>Primorskyibacter</taxon>
    </lineage>
</organism>
<evidence type="ECO:0000313" key="3">
    <source>
        <dbReference type="Proteomes" id="UP000612855"/>
    </source>
</evidence>
<evidence type="ECO:0000256" key="1">
    <source>
        <dbReference type="SAM" id="MobiDB-lite"/>
    </source>
</evidence>
<proteinExistence type="predicted"/>
<comment type="caution">
    <text evidence="2">The sequence shown here is derived from an EMBL/GenBank/DDBJ whole genome shotgun (WGS) entry which is preliminary data.</text>
</comment>
<feature type="compositionally biased region" description="Basic residues" evidence="1">
    <location>
        <begin position="722"/>
        <end position="731"/>
    </location>
</feature>
<sequence>MREFVLPDVIEANKDKRIFGIFNIHPTKEPIRLSHGRHQNAGNSADLWTWDEMMVYLGENQLPSVSLIRFAAETGMNLIIKDLDAYKDQYDRDHGDRLIQVAEDLGTHVAYSSSGKGYHTYFFTRETGDVLTALKRGGARKSKGIDNLGTYAILSGKPYRNNPVQEIILTDEDRELMCQAVEQARQSDGPKALLEQNGRMSIVFAANLQVDIATELVNLGFEERQNGRWQSPDSGTSAGGMILPSHNGPYDIFITYNETGLDWMKQGKSGRVADGTDLRIQSMIVSGKAKNRKHALSQLYREINVPVIDNGNFYGELKDQTVDEYNSMLEIAPPAPQQLPSDSIPFSDLPMPTDPFLIEVVEWIMNSCMPYRQRDIAIHAAWNLAMVFVGRKDSFHENPPVVPSILLAPSTTGKDTIRKALQVVIRALTLDGFNHAVMFEPIGSAKGQVKLVELGLRKLSGIQLISEAGVALDSKAGDPHSVRSVTLQNTAANAYTSWYTEELREVKQVPIGVNIPVVSESTVAAYKKHLPGSADKGDAGRRLLFNINHAKVEWYENEPDWQIPEKLVSKFRLLAEEAVRSENINLDPVGATPIPEFRRFKGDEEVVEFFRDLRRREFERRSTEDSETFGLREALAGRYIQLLMRLALLSARTRLVTSGHPSETTVSMQDVKQAKALLDDSRKTEMANQKLHEGPEQQLADAWLSEGQREFSRSEPSGQFIGKHRSGKRHASTPEELWAQHRLTSGYFTGQVERTKKLGKDLARENKIHPTELYKRTIELGEASGYWNVSVEGRSTWLIFA</sequence>
<dbReference type="AlphaFoldDB" id="A0A916ZXC5"/>
<reference evidence="3" key="1">
    <citation type="journal article" date="2019" name="Int. J. Syst. Evol. Microbiol.">
        <title>The Global Catalogue of Microorganisms (GCM) 10K type strain sequencing project: providing services to taxonomists for standard genome sequencing and annotation.</title>
        <authorList>
            <consortium name="The Broad Institute Genomics Platform"/>
            <consortium name="The Broad Institute Genome Sequencing Center for Infectious Disease"/>
            <person name="Wu L."/>
            <person name="Ma J."/>
        </authorList>
    </citation>
    <scope>NUCLEOTIDE SEQUENCE [LARGE SCALE GENOMIC DNA]</scope>
    <source>
        <strain evidence="3">CGMCC 1.12664</strain>
    </source>
</reference>
<dbReference type="EMBL" id="BMFJ01000001">
    <property type="protein sequence ID" value="GGE17329.1"/>
    <property type="molecule type" value="Genomic_DNA"/>
</dbReference>
<dbReference type="RefSeq" id="WP_188475835.1">
    <property type="nucleotide sequence ID" value="NZ_BMFJ01000001.1"/>
</dbReference>
<evidence type="ECO:0000313" key="2">
    <source>
        <dbReference type="EMBL" id="GGE17329.1"/>
    </source>
</evidence>
<feature type="region of interest" description="Disordered" evidence="1">
    <location>
        <begin position="713"/>
        <end position="733"/>
    </location>
</feature>
<dbReference type="Proteomes" id="UP000612855">
    <property type="component" value="Unassembled WGS sequence"/>
</dbReference>
<accession>A0A916ZXC5</accession>
<gene>
    <name evidence="2" type="ORF">GCM10011360_02680</name>
</gene>
<keyword evidence="3" id="KW-1185">Reference proteome</keyword>
<protein>
    <submittedName>
        <fullName evidence="2">Uncharacterized protein</fullName>
    </submittedName>
</protein>
<name>A0A916ZXC5_9RHOB</name>